<evidence type="ECO:0000313" key="10">
    <source>
        <dbReference type="EMBL" id="TLC99766.1"/>
    </source>
</evidence>
<dbReference type="SUPFAM" id="SSF51445">
    <property type="entry name" value="(Trans)glycosidases"/>
    <property type="match status" value="1"/>
</dbReference>
<dbReference type="PRINTS" id="PR00132">
    <property type="entry name" value="GLHYDRLASE2"/>
</dbReference>
<dbReference type="STRING" id="180332.GCA_000797495_02739"/>
<dbReference type="InterPro" id="IPR023230">
    <property type="entry name" value="Glyco_hydro_2_CS"/>
</dbReference>
<accession>A0A4U8Q4W9</accession>
<dbReference type="InterPro" id="IPR017853">
    <property type="entry name" value="GH"/>
</dbReference>
<dbReference type="InterPro" id="IPR013783">
    <property type="entry name" value="Ig-like_fold"/>
</dbReference>
<dbReference type="NCBIfam" id="NF007538">
    <property type="entry name" value="PRK10150.1"/>
    <property type="match status" value="1"/>
</dbReference>
<dbReference type="GO" id="GO:0030246">
    <property type="term" value="F:carbohydrate binding"/>
    <property type="evidence" value="ECO:0007669"/>
    <property type="project" value="TreeGrafter"/>
</dbReference>
<dbReference type="GO" id="GO:0019391">
    <property type="term" value="P:glucuronoside catabolic process"/>
    <property type="evidence" value="ECO:0007669"/>
    <property type="project" value="TreeGrafter"/>
</dbReference>
<gene>
    <name evidence="10" type="primary">uidA_2</name>
    <name evidence="10" type="ORF">DSM106044_03407</name>
</gene>
<feature type="domain" description="Glycoside hydrolase family 2 immunoglobulin-like beta-sandwich" evidence="7">
    <location>
        <begin position="189"/>
        <end position="277"/>
    </location>
</feature>
<evidence type="ECO:0000256" key="1">
    <source>
        <dbReference type="ARBA" id="ARBA00007401"/>
    </source>
</evidence>
<name>A0A4U8Q4W9_9FIRM</name>
<reference evidence="10 11" key="1">
    <citation type="journal article" date="2019" name="Anaerobe">
        <title>Detection of Robinsoniella peoriensis in multiple bone samples of a trauma patient.</title>
        <authorList>
            <person name="Schrottner P."/>
            <person name="Hartwich K."/>
            <person name="Bunk B."/>
            <person name="Schober I."/>
            <person name="Helbig S."/>
            <person name="Rudolph W.W."/>
            <person name="Gunzer F."/>
        </authorList>
    </citation>
    <scope>NUCLEOTIDE SEQUENCE [LARGE SCALE GENOMIC DNA]</scope>
    <source>
        <strain evidence="10 11">DSM 106044</strain>
    </source>
</reference>
<comment type="similarity">
    <text evidence="1 6">Belongs to the glycosyl hydrolase 2 family.</text>
</comment>
<dbReference type="Pfam" id="PF02837">
    <property type="entry name" value="Glyco_hydro_2_N"/>
    <property type="match status" value="1"/>
</dbReference>
<evidence type="ECO:0000259" key="7">
    <source>
        <dbReference type="Pfam" id="PF00703"/>
    </source>
</evidence>
<dbReference type="PANTHER" id="PTHR10066">
    <property type="entry name" value="BETA-GLUCURONIDASE"/>
    <property type="match status" value="1"/>
</dbReference>
<sequence length="608" mass="70450">MNSMLYPKTSRTRRIVDMNGLWKFCFDPESEGLKNNWKNGLDPKRTMEMPVPASFNDFFTDKDSREYTGDFWYETSVFVPGEWEGKNIGLRFDCATHRAVVFVNGEKIATHEGGFLPFTARINKVVKWNEPNRVVVCLNNELSYTTLPAGSTKVFSDGTKMSKPFFDFYNYAGLQRPVRLVVTPKDEIVDFSVKHSLEGSDSITEYKVTADSDKEILIQVYDENRKLVATASGDKGVIRISNVRLWEVRDAYLYTFRILLMDQEMIADEYEEEIGIRTIEVKDTDILINNKPVYLKGFGKHEDSEINGRGFNLAVVKRDFELMKWIGANSFRTSHYPYAEEIIQMADREGFLVIDEVAAVGFFESLMNFMEASTGKQTAFFSREIVQTETKANHKAALSELIARDKNHACVIAWSLMNEPETTSKSAVPYFKEIFDLARELDPQKRPRTFAMVMNSTPNACKCYSFPDILSLNRYYGWYNRGGYEMMEAKEAFIREMDQWQELGLNKPFLFTEFGADTMAGIHKLPSVMWSEEYQEEYLRMQFEVFDSYDFVKGEQVWNFADFQTTEGIMRVNGNKKGIFTRNRQPKAVAYVFKKRWENLPLNYKSIL</sequence>
<protein>
    <recommendedName>
        <fullName evidence="3">Beta-glucuronidase</fullName>
        <ecNumber evidence="2">3.2.1.31</ecNumber>
    </recommendedName>
</protein>
<evidence type="ECO:0000256" key="3">
    <source>
        <dbReference type="ARBA" id="ARBA00016205"/>
    </source>
</evidence>
<dbReference type="RefSeq" id="WP_138003099.1">
    <property type="nucleotide sequence ID" value="NZ_QGQD01000066.1"/>
</dbReference>
<evidence type="ECO:0000256" key="4">
    <source>
        <dbReference type="ARBA" id="ARBA00022801"/>
    </source>
</evidence>
<comment type="caution">
    <text evidence="10">The sequence shown here is derived from an EMBL/GenBank/DDBJ whole genome shotgun (WGS) entry which is preliminary data.</text>
</comment>
<feature type="domain" description="Glycoside hydrolase family 2 catalytic" evidence="8">
    <location>
        <begin position="279"/>
        <end position="600"/>
    </location>
</feature>
<dbReference type="PANTHER" id="PTHR10066:SF67">
    <property type="entry name" value="BETA-GLUCURONIDASE"/>
    <property type="match status" value="1"/>
</dbReference>
<dbReference type="SUPFAM" id="SSF49785">
    <property type="entry name" value="Galactose-binding domain-like"/>
    <property type="match status" value="1"/>
</dbReference>
<dbReference type="Proteomes" id="UP000306509">
    <property type="component" value="Unassembled WGS sequence"/>
</dbReference>
<keyword evidence="11" id="KW-1185">Reference proteome</keyword>
<dbReference type="InterPro" id="IPR006103">
    <property type="entry name" value="Glyco_hydro_2_cat"/>
</dbReference>
<dbReference type="SUPFAM" id="SSF49303">
    <property type="entry name" value="beta-Galactosidase/glucuronidase domain"/>
    <property type="match status" value="1"/>
</dbReference>
<dbReference type="AlphaFoldDB" id="A0A4U8Q4W9"/>
<evidence type="ECO:0000313" key="11">
    <source>
        <dbReference type="Proteomes" id="UP000306509"/>
    </source>
</evidence>
<evidence type="ECO:0000256" key="2">
    <source>
        <dbReference type="ARBA" id="ARBA00012761"/>
    </source>
</evidence>
<feature type="domain" description="Glycosyl hydrolases family 2 sugar binding" evidence="9">
    <location>
        <begin position="17"/>
        <end position="184"/>
    </location>
</feature>
<dbReference type="InterPro" id="IPR006101">
    <property type="entry name" value="Glyco_hydro_2"/>
</dbReference>
<dbReference type="Gene3D" id="2.60.120.260">
    <property type="entry name" value="Galactose-binding domain-like"/>
    <property type="match status" value="1"/>
</dbReference>
<dbReference type="Pfam" id="PF00703">
    <property type="entry name" value="Glyco_hydro_2"/>
    <property type="match status" value="1"/>
</dbReference>
<evidence type="ECO:0000256" key="5">
    <source>
        <dbReference type="ARBA" id="ARBA00023295"/>
    </source>
</evidence>
<dbReference type="Gene3D" id="3.20.20.80">
    <property type="entry name" value="Glycosidases"/>
    <property type="match status" value="1"/>
</dbReference>
<keyword evidence="5 6" id="KW-0326">Glycosidase</keyword>
<dbReference type="InterPro" id="IPR036156">
    <property type="entry name" value="Beta-gal/glucu_dom_sf"/>
</dbReference>
<dbReference type="EMBL" id="QGQD01000066">
    <property type="protein sequence ID" value="TLC99766.1"/>
    <property type="molecule type" value="Genomic_DNA"/>
</dbReference>
<dbReference type="InterPro" id="IPR006104">
    <property type="entry name" value="Glyco_hydro_2_N"/>
</dbReference>
<dbReference type="Gene3D" id="2.60.40.10">
    <property type="entry name" value="Immunoglobulins"/>
    <property type="match status" value="1"/>
</dbReference>
<evidence type="ECO:0000259" key="9">
    <source>
        <dbReference type="Pfam" id="PF02837"/>
    </source>
</evidence>
<dbReference type="InterPro" id="IPR008979">
    <property type="entry name" value="Galactose-bd-like_sf"/>
</dbReference>
<dbReference type="GO" id="GO:0005975">
    <property type="term" value="P:carbohydrate metabolic process"/>
    <property type="evidence" value="ECO:0007669"/>
    <property type="project" value="InterPro"/>
</dbReference>
<organism evidence="10 11">
    <name type="scientific">Robinsoniella peoriensis</name>
    <dbReference type="NCBI Taxonomy" id="180332"/>
    <lineage>
        <taxon>Bacteria</taxon>
        <taxon>Bacillati</taxon>
        <taxon>Bacillota</taxon>
        <taxon>Clostridia</taxon>
        <taxon>Lachnospirales</taxon>
        <taxon>Lachnospiraceae</taxon>
        <taxon>Robinsoniella</taxon>
    </lineage>
</organism>
<dbReference type="GO" id="GO:0004566">
    <property type="term" value="F:beta-glucuronidase activity"/>
    <property type="evidence" value="ECO:0007669"/>
    <property type="project" value="UniProtKB-EC"/>
</dbReference>
<keyword evidence="4 6" id="KW-0378">Hydrolase</keyword>
<dbReference type="InterPro" id="IPR006102">
    <property type="entry name" value="Ig-like_GH2"/>
</dbReference>
<dbReference type="FunFam" id="3.20.20.80:FF:000080">
    <property type="entry name" value="Beta-glucuronidase UidA"/>
    <property type="match status" value="1"/>
</dbReference>
<dbReference type="EC" id="3.2.1.31" evidence="2"/>
<dbReference type="Pfam" id="PF02836">
    <property type="entry name" value="Glyco_hydro_2_C"/>
    <property type="match status" value="1"/>
</dbReference>
<proteinExistence type="inferred from homology"/>
<evidence type="ECO:0000259" key="8">
    <source>
        <dbReference type="Pfam" id="PF02836"/>
    </source>
</evidence>
<evidence type="ECO:0000256" key="6">
    <source>
        <dbReference type="RuleBase" id="RU361154"/>
    </source>
</evidence>
<dbReference type="PROSITE" id="PS00719">
    <property type="entry name" value="GLYCOSYL_HYDROL_F2_1"/>
    <property type="match status" value="1"/>
</dbReference>